<proteinExistence type="predicted"/>
<reference evidence="1" key="2">
    <citation type="submission" date="2022-06" db="UniProtKB">
        <authorList>
            <consortium name="EnsemblMetazoa"/>
        </authorList>
    </citation>
    <scope>IDENTIFICATION</scope>
    <source>
        <strain evidence="1">DF5081</strain>
    </source>
</reference>
<reference evidence="2" key="1">
    <citation type="submission" date="2010-08" db="EMBL/GenBank/DDBJ databases">
        <authorList>
            <consortium name="Caenorhabditis japonica Sequencing Consortium"/>
            <person name="Wilson R.K."/>
        </authorList>
    </citation>
    <scope>NUCLEOTIDE SEQUENCE [LARGE SCALE GENOMIC DNA]</scope>
    <source>
        <strain evidence="2">DF5081</strain>
    </source>
</reference>
<dbReference type="EnsemblMetazoa" id="CJA42319.1">
    <property type="protein sequence ID" value="CJA42319.1"/>
    <property type="gene ID" value="WBGene00218167"/>
</dbReference>
<accession>A0A8R1J2M2</accession>
<keyword evidence="2" id="KW-1185">Reference proteome</keyword>
<name>A0A8R1J2M2_CAEJA</name>
<dbReference type="AlphaFoldDB" id="A0A8R1J2M2"/>
<protein>
    <submittedName>
        <fullName evidence="1">Uncharacterized protein</fullName>
    </submittedName>
</protein>
<organism evidence="1 2">
    <name type="scientific">Caenorhabditis japonica</name>
    <dbReference type="NCBI Taxonomy" id="281687"/>
    <lineage>
        <taxon>Eukaryota</taxon>
        <taxon>Metazoa</taxon>
        <taxon>Ecdysozoa</taxon>
        <taxon>Nematoda</taxon>
        <taxon>Chromadorea</taxon>
        <taxon>Rhabditida</taxon>
        <taxon>Rhabditina</taxon>
        <taxon>Rhabditomorpha</taxon>
        <taxon>Rhabditoidea</taxon>
        <taxon>Rhabditidae</taxon>
        <taxon>Peloderinae</taxon>
        <taxon>Caenorhabditis</taxon>
    </lineage>
</organism>
<dbReference type="Proteomes" id="UP000005237">
    <property type="component" value="Unassembled WGS sequence"/>
</dbReference>
<evidence type="ECO:0000313" key="1">
    <source>
        <dbReference type="EnsemblMetazoa" id="CJA42319.1"/>
    </source>
</evidence>
<evidence type="ECO:0000313" key="2">
    <source>
        <dbReference type="Proteomes" id="UP000005237"/>
    </source>
</evidence>
<sequence>MSSRIRRRGALLRRRSTNRICDVSLARTTVDEDKNGKTQQFAVSLLEFEEFFEWVAGQQVYGPGDKNDTKKGVNLVKIGETKAEVGG</sequence>